<keyword evidence="2" id="KW-1185">Reference proteome</keyword>
<reference evidence="1" key="1">
    <citation type="submission" date="2021-01" db="EMBL/GenBank/DDBJ databases">
        <title>Complete genome sequence of Clostridiales bacterium R-7.</title>
        <authorList>
            <person name="Mahoney-Kurpe S.C."/>
            <person name="Palevich N."/>
            <person name="Koike S."/>
            <person name="Moon C.D."/>
            <person name="Attwood G.T."/>
        </authorList>
    </citation>
    <scope>NUCLEOTIDE SEQUENCE</scope>
    <source>
        <strain evidence="1">R-7</strain>
    </source>
</reference>
<protein>
    <submittedName>
        <fullName evidence="1">TAXI family TRAP transporter solute-binding subunit</fullName>
    </submittedName>
</protein>
<gene>
    <name evidence="1" type="ORF">JYE49_04060</name>
</gene>
<organism evidence="1 2">
    <name type="scientific">Aristaeella hokkaidonensis</name>
    <dbReference type="NCBI Taxonomy" id="3046382"/>
    <lineage>
        <taxon>Bacteria</taxon>
        <taxon>Bacillati</taxon>
        <taxon>Bacillota</taxon>
        <taxon>Clostridia</taxon>
        <taxon>Eubacteriales</taxon>
        <taxon>Aristaeellaceae</taxon>
        <taxon>Aristaeella</taxon>
    </lineage>
</organism>
<evidence type="ECO:0000313" key="2">
    <source>
        <dbReference type="Proteomes" id="UP000682782"/>
    </source>
</evidence>
<dbReference type="Proteomes" id="UP000682782">
    <property type="component" value="Chromosome"/>
</dbReference>
<accession>A0AC61MY47</accession>
<dbReference type="EMBL" id="CP068393">
    <property type="protein sequence ID" value="QUC67882.1"/>
    <property type="molecule type" value="Genomic_DNA"/>
</dbReference>
<name>A0AC61MY47_9FIRM</name>
<evidence type="ECO:0000313" key="1">
    <source>
        <dbReference type="EMBL" id="QUC67882.1"/>
    </source>
</evidence>
<sequence length="313" mass="33009">MKKLLALLLSLMMVFAAASALADGLTFTTGGTAGTYYGYGNVLAQYVAANSEVDMTAVAGNGSADNIDKLDMQVAQLGFVQNDVAYYAFNGIRIYEGDPVTSFSAIAALYTETVQLITCNPEIKSVADLKGKNVSIGSQGSGVYFNAIDFLNAYDMTENDITPTYQSFADSAEALKDGKIDAAFVVAGAPTPAVTDLATSKDTYLVSLDDEHVAILQGISGAYTKSVIPAGTYAKQDEDVVTVGVKATIIANDQVSEDEAYTIVKTIFEGKDSIAHDKAKDLDLEYASVCGIPYHAGAAKYFAEQGITVETAE</sequence>
<proteinExistence type="predicted"/>